<evidence type="ECO:0000313" key="7">
    <source>
        <dbReference type="Proteomes" id="UP001146120"/>
    </source>
</evidence>
<feature type="signal peptide" evidence="4">
    <location>
        <begin position="1"/>
        <end position="19"/>
    </location>
</feature>
<dbReference type="AlphaFoldDB" id="A0AAV2YEU0"/>
<feature type="compositionally biased region" description="Low complexity" evidence="3">
    <location>
        <begin position="427"/>
        <end position="450"/>
    </location>
</feature>
<evidence type="ECO:0000313" key="6">
    <source>
        <dbReference type="EMBL" id="DAZ92701.1"/>
    </source>
</evidence>
<evidence type="ECO:0000256" key="3">
    <source>
        <dbReference type="SAM" id="MobiDB-lite"/>
    </source>
</evidence>
<dbReference type="EMBL" id="DAKRPA010000397">
    <property type="protein sequence ID" value="DAZ92701.1"/>
    <property type="molecule type" value="Genomic_DNA"/>
</dbReference>
<dbReference type="PANTHER" id="PTHR10161">
    <property type="entry name" value="TARTRATE-RESISTANT ACID PHOSPHATASE TYPE 5"/>
    <property type="match status" value="1"/>
</dbReference>
<organism evidence="6 7">
    <name type="scientific">Lagenidium giganteum</name>
    <dbReference type="NCBI Taxonomy" id="4803"/>
    <lineage>
        <taxon>Eukaryota</taxon>
        <taxon>Sar</taxon>
        <taxon>Stramenopiles</taxon>
        <taxon>Oomycota</taxon>
        <taxon>Peronosporomycetes</taxon>
        <taxon>Pythiales</taxon>
        <taxon>Pythiaceae</taxon>
    </lineage>
</organism>
<dbReference type="Gene3D" id="3.60.21.10">
    <property type="match status" value="1"/>
</dbReference>
<gene>
    <name evidence="6" type="ORF">N0F65_008294</name>
</gene>
<keyword evidence="7" id="KW-1185">Reference proteome</keyword>
<accession>A0AAV2YEU0</accession>
<reference evidence="6" key="1">
    <citation type="submission" date="2022-11" db="EMBL/GenBank/DDBJ databases">
        <authorList>
            <person name="Morgan W.R."/>
            <person name="Tartar A."/>
        </authorList>
    </citation>
    <scope>NUCLEOTIDE SEQUENCE</scope>
    <source>
        <strain evidence="6">ARSEF 373</strain>
    </source>
</reference>
<evidence type="ECO:0000259" key="5">
    <source>
        <dbReference type="Pfam" id="PF00149"/>
    </source>
</evidence>
<keyword evidence="2" id="KW-0378">Hydrolase</keyword>
<feature type="compositionally biased region" description="Low complexity" evidence="3">
    <location>
        <begin position="379"/>
        <end position="388"/>
    </location>
</feature>
<dbReference type="PRINTS" id="PR01217">
    <property type="entry name" value="PRICHEXTENSN"/>
</dbReference>
<dbReference type="GO" id="GO:0016787">
    <property type="term" value="F:hydrolase activity"/>
    <property type="evidence" value="ECO:0007669"/>
    <property type="project" value="UniProtKB-KW"/>
</dbReference>
<dbReference type="Proteomes" id="UP001146120">
    <property type="component" value="Unassembled WGS sequence"/>
</dbReference>
<proteinExistence type="predicted"/>
<comment type="caution">
    <text evidence="6">The sequence shown here is derived from an EMBL/GenBank/DDBJ whole genome shotgun (WGS) entry which is preliminary data.</text>
</comment>
<dbReference type="InterPro" id="IPR029052">
    <property type="entry name" value="Metallo-depent_PP-like"/>
</dbReference>
<evidence type="ECO:0000256" key="1">
    <source>
        <dbReference type="ARBA" id="ARBA00022729"/>
    </source>
</evidence>
<dbReference type="PANTHER" id="PTHR10161:SF14">
    <property type="entry name" value="TARTRATE-RESISTANT ACID PHOSPHATASE TYPE 5"/>
    <property type="match status" value="1"/>
</dbReference>
<sequence length="450" mass="48356">MLGAKSLFTLAGLLGLTSASAAAAAAADARCKLSQQNPQLLNLDCQSDHIRFIGMGDWGETYEHGGVIAVRDGVLADAKTGSIDFILALGDNFYDKGVQTIDDKLWTTTWYDRFRIGTELTLPWISLLGNHDHYGNADAEVEFSKATKPGSEYWIMPEKFYSVDAKGTTGKKIKLMLTDTMIIDPASHFDWINKEVDDPDAAYVLALGHHHIYSAGGRGDNKKDAKMQAFRELLESKSQVKAYFCGHEHDMQYLRSAQTDYFMMGGSGRTMDNDPAKGTSAEVVYYQKNYGYAVFDLDLATSVMTVTYNVFNKDGKKIDQQVWQRNYAAAVAPPPAPSATTGAPKAVPSNSTVAPKPVPSNSTVAPKPAPKPTPSANQTTLTPTATPTVVFPSPSPAASKPSASKPSPSIPAQQSSPKPSSDKPAADKPSNPAQQQTTQGATPAPTRLAC</sequence>
<feature type="compositionally biased region" description="Low complexity" evidence="3">
    <location>
        <begin position="396"/>
        <end position="419"/>
    </location>
</feature>
<reference evidence="6" key="2">
    <citation type="journal article" date="2023" name="Microbiol Resour">
        <title>Decontamination and Annotation of the Draft Genome Sequence of the Oomycete Lagenidium giganteum ARSEF 373.</title>
        <authorList>
            <person name="Morgan W.R."/>
            <person name="Tartar A."/>
        </authorList>
    </citation>
    <scope>NUCLEOTIDE SEQUENCE</scope>
    <source>
        <strain evidence="6">ARSEF 373</strain>
    </source>
</reference>
<feature type="domain" description="Calcineurin-like phosphoesterase" evidence="5">
    <location>
        <begin position="51"/>
        <end position="250"/>
    </location>
</feature>
<evidence type="ECO:0000256" key="2">
    <source>
        <dbReference type="ARBA" id="ARBA00022801"/>
    </source>
</evidence>
<feature type="region of interest" description="Disordered" evidence="3">
    <location>
        <begin position="332"/>
        <end position="450"/>
    </location>
</feature>
<evidence type="ECO:0000256" key="4">
    <source>
        <dbReference type="SAM" id="SignalP"/>
    </source>
</evidence>
<dbReference type="Pfam" id="PF00149">
    <property type="entry name" value="Metallophos"/>
    <property type="match status" value="1"/>
</dbReference>
<dbReference type="SUPFAM" id="SSF56300">
    <property type="entry name" value="Metallo-dependent phosphatases"/>
    <property type="match status" value="1"/>
</dbReference>
<dbReference type="InterPro" id="IPR051558">
    <property type="entry name" value="Metallophosphoesterase_PAP"/>
</dbReference>
<keyword evidence="1 4" id="KW-0732">Signal</keyword>
<feature type="chain" id="PRO_5043774678" description="Calcineurin-like phosphoesterase domain-containing protein" evidence="4">
    <location>
        <begin position="20"/>
        <end position="450"/>
    </location>
</feature>
<name>A0AAV2YEU0_9STRA</name>
<protein>
    <recommendedName>
        <fullName evidence="5">Calcineurin-like phosphoesterase domain-containing protein</fullName>
    </recommendedName>
</protein>
<dbReference type="InterPro" id="IPR004843">
    <property type="entry name" value="Calcineurin-like_PHP"/>
</dbReference>